<evidence type="ECO:0000313" key="2">
    <source>
        <dbReference type="EMBL" id="GJH25035.1"/>
    </source>
</evidence>
<dbReference type="EMBL" id="BPUS01000003">
    <property type="protein sequence ID" value="GJH25035.1"/>
    <property type="molecule type" value="Genomic_DNA"/>
</dbReference>
<feature type="chain" id="PRO_5041433381" description="Lipoprotein" evidence="1">
    <location>
        <begin position="37"/>
        <end position="176"/>
    </location>
</feature>
<name>A0AA37MGQ3_9BURK</name>
<evidence type="ECO:0008006" key="4">
    <source>
        <dbReference type="Google" id="ProtNLM"/>
    </source>
</evidence>
<protein>
    <recommendedName>
        <fullName evidence="4">Lipoprotein</fullName>
    </recommendedName>
</protein>
<feature type="signal peptide" evidence="1">
    <location>
        <begin position="1"/>
        <end position="36"/>
    </location>
</feature>
<evidence type="ECO:0000256" key="1">
    <source>
        <dbReference type="SAM" id="SignalP"/>
    </source>
</evidence>
<reference evidence="2" key="1">
    <citation type="submission" date="2022-09" db="EMBL/GenBank/DDBJ databases">
        <title>Isolation and characterization of 3-chlorobenzoate degrading bacteria from soils in Shizuoka.</title>
        <authorList>
            <person name="Ifat A."/>
            <person name="Ogawa N."/>
            <person name="Kimbara K."/>
            <person name="Moriuchi R."/>
            <person name="Dohra H."/>
            <person name="Shintani M."/>
        </authorList>
    </citation>
    <scope>NUCLEOTIDE SEQUENCE</scope>
    <source>
        <strain evidence="2">19CS4-2</strain>
    </source>
</reference>
<evidence type="ECO:0000313" key="3">
    <source>
        <dbReference type="Proteomes" id="UP001055111"/>
    </source>
</evidence>
<comment type="caution">
    <text evidence="2">The sequence shown here is derived from an EMBL/GenBank/DDBJ whole genome shotgun (WGS) entry which is preliminary data.</text>
</comment>
<organism evidence="2 3">
    <name type="scientific">Caballeronia novacaledonica</name>
    <dbReference type="NCBI Taxonomy" id="1544861"/>
    <lineage>
        <taxon>Bacteria</taxon>
        <taxon>Pseudomonadati</taxon>
        <taxon>Pseudomonadota</taxon>
        <taxon>Betaproteobacteria</taxon>
        <taxon>Burkholderiales</taxon>
        <taxon>Burkholderiaceae</taxon>
        <taxon>Caballeronia</taxon>
    </lineage>
</organism>
<gene>
    <name evidence="2" type="ORF">CBA19CS42_10985</name>
</gene>
<dbReference type="Proteomes" id="UP001055111">
    <property type="component" value="Unassembled WGS sequence"/>
</dbReference>
<accession>A0AA37MGQ3</accession>
<keyword evidence="1" id="KW-0732">Signal</keyword>
<dbReference type="AlphaFoldDB" id="A0AA37MGQ3"/>
<dbReference type="RefSeq" id="WP_238211570.1">
    <property type="nucleotide sequence ID" value="NZ_BPUS01000003.1"/>
</dbReference>
<sequence>MRSLVHRACGHRDKKLAYITVAAALLIAALSTSARADDAQDCHAAGGSLLTGRAVSPPTFKHGMFRHGVELSHTHLRIKGDADGKTYDIAIDNVFASGYQKNSKGVPAPLNTIKVGDKIEACGIPYSGGIHWVHNNCGDTPTTSDPNGWLKIVQADGSVGPNLEDGQKYCSLWPHR</sequence>
<proteinExistence type="predicted"/>